<sequence>MVHCTYRHLVYERCPGLFSGVPDSLLPNPVDGLWHHVVCCFLSSALATCSNYTLLVISTPCSALANCSTCYTWPPDLLVLSWPPALLASALSTHSVGSASTLATCSADPALFCVDCLPQYRRSTLHFSVSMSLFADHQ</sequence>
<reference evidence="1 2" key="1">
    <citation type="submission" date="2018-03" db="EMBL/GenBank/DDBJ databases">
        <title>Draft genome sequence of Rohu Carp (Labeo rohita).</title>
        <authorList>
            <person name="Das P."/>
            <person name="Kushwaha B."/>
            <person name="Joshi C.G."/>
            <person name="Kumar D."/>
            <person name="Nagpure N.S."/>
            <person name="Sahoo L."/>
            <person name="Das S.P."/>
            <person name="Bit A."/>
            <person name="Patnaik S."/>
            <person name="Meher P.K."/>
            <person name="Jayasankar P."/>
            <person name="Koringa P.G."/>
            <person name="Patel N.V."/>
            <person name="Hinsu A.T."/>
            <person name="Kumar R."/>
            <person name="Pandey M."/>
            <person name="Agarwal S."/>
            <person name="Srivastava S."/>
            <person name="Singh M."/>
            <person name="Iquebal M.A."/>
            <person name="Jaiswal S."/>
            <person name="Angadi U.B."/>
            <person name="Kumar N."/>
            <person name="Raza M."/>
            <person name="Shah T.M."/>
            <person name="Rai A."/>
            <person name="Jena J.K."/>
        </authorList>
    </citation>
    <scope>NUCLEOTIDE SEQUENCE [LARGE SCALE GENOMIC DNA]</scope>
    <source>
        <strain evidence="1">DASCIFA01</strain>
        <tissue evidence="1">Testis</tissue>
    </source>
</reference>
<keyword evidence="2" id="KW-1185">Reference proteome</keyword>
<protein>
    <submittedName>
        <fullName evidence="1">Uncharacterized protein</fullName>
    </submittedName>
</protein>
<comment type="caution">
    <text evidence="1">The sequence shown here is derived from an EMBL/GenBank/DDBJ whole genome shotgun (WGS) entry which is preliminary data.</text>
</comment>
<evidence type="ECO:0000313" key="2">
    <source>
        <dbReference type="Proteomes" id="UP000290572"/>
    </source>
</evidence>
<dbReference type="AlphaFoldDB" id="A0A498M9C8"/>
<organism evidence="1 2">
    <name type="scientific">Labeo rohita</name>
    <name type="common">Indian major carp</name>
    <name type="synonym">Cyprinus rohita</name>
    <dbReference type="NCBI Taxonomy" id="84645"/>
    <lineage>
        <taxon>Eukaryota</taxon>
        <taxon>Metazoa</taxon>
        <taxon>Chordata</taxon>
        <taxon>Craniata</taxon>
        <taxon>Vertebrata</taxon>
        <taxon>Euteleostomi</taxon>
        <taxon>Actinopterygii</taxon>
        <taxon>Neopterygii</taxon>
        <taxon>Teleostei</taxon>
        <taxon>Ostariophysi</taxon>
        <taxon>Cypriniformes</taxon>
        <taxon>Cyprinidae</taxon>
        <taxon>Labeoninae</taxon>
        <taxon>Labeonini</taxon>
        <taxon>Labeo</taxon>
    </lineage>
</organism>
<gene>
    <name evidence="1" type="ORF">ROHU_008558</name>
</gene>
<dbReference type="Proteomes" id="UP000290572">
    <property type="component" value="Unassembled WGS sequence"/>
</dbReference>
<proteinExistence type="predicted"/>
<dbReference type="EMBL" id="QBIY01012817">
    <property type="protein sequence ID" value="RXN15936.1"/>
    <property type="molecule type" value="Genomic_DNA"/>
</dbReference>
<name>A0A498M9C8_LABRO</name>
<evidence type="ECO:0000313" key="1">
    <source>
        <dbReference type="EMBL" id="RXN15936.1"/>
    </source>
</evidence>
<accession>A0A498M9C8</accession>